<evidence type="ECO:0000313" key="4">
    <source>
        <dbReference type="RefSeq" id="XP_026681286.1"/>
    </source>
</evidence>
<dbReference type="KEGG" id="dci:103511859"/>
<keyword evidence="2" id="KW-1133">Transmembrane helix</keyword>
<dbReference type="STRING" id="121845.A0A3Q0IYG1"/>
<keyword evidence="3" id="KW-1185">Reference proteome</keyword>
<feature type="region of interest" description="Disordered" evidence="1">
    <location>
        <begin position="204"/>
        <end position="238"/>
    </location>
</feature>
<feature type="transmembrane region" description="Helical" evidence="2">
    <location>
        <begin position="153"/>
        <end position="175"/>
    </location>
</feature>
<reference evidence="4" key="1">
    <citation type="submission" date="2025-08" db="UniProtKB">
        <authorList>
            <consortium name="RefSeq"/>
        </authorList>
    </citation>
    <scope>IDENTIFICATION</scope>
</reference>
<dbReference type="RefSeq" id="XP_026681286.1">
    <property type="nucleotide sequence ID" value="XM_026825485.1"/>
</dbReference>
<dbReference type="GeneID" id="103511859"/>
<proteinExistence type="predicted"/>
<feature type="transmembrane region" description="Helical" evidence="2">
    <location>
        <begin position="122"/>
        <end position="141"/>
    </location>
</feature>
<dbReference type="AlphaFoldDB" id="A0A3Q0IYG1"/>
<feature type="compositionally biased region" description="Basic and acidic residues" evidence="1">
    <location>
        <begin position="223"/>
        <end position="238"/>
    </location>
</feature>
<dbReference type="PaxDb" id="121845-A0A3Q0IYG1"/>
<accession>A0A3Q0IYG1</accession>
<dbReference type="CTD" id="38396"/>
<evidence type="ECO:0000256" key="1">
    <source>
        <dbReference type="SAM" id="MobiDB-lite"/>
    </source>
</evidence>
<evidence type="ECO:0000313" key="3">
    <source>
        <dbReference type="Proteomes" id="UP000079169"/>
    </source>
</evidence>
<sequence>MKTNTSFPYQTSWPVTLTLFKCYHTSINISISLPHQVELTSHDYSFQERIPGRDISYSDHEAINAVFKLTRKPASELSNCVEDFNFIDCADTRSHLSGLKQSLLRSLDVCSHALAQLRRDRLFYISLILILSTFLTLISLFDRHLPFSSVLRSYNIVPVIITLILVFCSLMAFLWNSMEYNGVLCGQSTMKIALRRTMAYGNRVKRGDGTGEGEGGSDSETSGSDREFGSERELRSER</sequence>
<keyword evidence="2" id="KW-0472">Membrane</keyword>
<protein>
    <submittedName>
        <fullName evidence="4">Neutral sphingomyelinase</fullName>
    </submittedName>
</protein>
<evidence type="ECO:0000256" key="2">
    <source>
        <dbReference type="SAM" id="Phobius"/>
    </source>
</evidence>
<name>A0A3Q0IYG1_DIACI</name>
<keyword evidence="2" id="KW-0812">Transmembrane</keyword>
<organism evidence="3 4">
    <name type="scientific">Diaphorina citri</name>
    <name type="common">Asian citrus psyllid</name>
    <dbReference type="NCBI Taxonomy" id="121845"/>
    <lineage>
        <taxon>Eukaryota</taxon>
        <taxon>Metazoa</taxon>
        <taxon>Ecdysozoa</taxon>
        <taxon>Arthropoda</taxon>
        <taxon>Hexapoda</taxon>
        <taxon>Insecta</taxon>
        <taxon>Pterygota</taxon>
        <taxon>Neoptera</taxon>
        <taxon>Paraneoptera</taxon>
        <taxon>Hemiptera</taxon>
        <taxon>Sternorrhyncha</taxon>
        <taxon>Psylloidea</taxon>
        <taxon>Psyllidae</taxon>
        <taxon>Diaphorininae</taxon>
        <taxon>Diaphorina</taxon>
    </lineage>
</organism>
<gene>
    <name evidence="4" type="primary">LOC103511859</name>
</gene>
<dbReference type="Proteomes" id="UP000079169">
    <property type="component" value="Unplaced"/>
</dbReference>